<sequence>MTTQSFGNGNRGALLIGTGTYDHPELPALRSPEVDCTRLDTLLRDPKIGAFEVQTLIDADRSTLERAIAEFFLTAWGDDVRLLYLSCHGILSRNDKLHFAIRQTDPERPAYTTISAAYIHDVMEECRARSIVVILDCCYSGLFLPGAKSDESARFEEALVGHGRVVITAGTRSQRTWEGHHPDADTPAPSLFTGMLIEGISSGAADLNGDGFVTLQELYRYACERLHQEGAAQNPRMGGEMQYDIALAKVRKKRKQRSSDRADGQSRRSAGTKARHKPEPWQTRAASGPARQPVLSDGLLVVHEAYRLHVMDPESRQRRGLIKMRYSGSPALYRDTAYFPGKDGRLYAVDLRTGKPRASHPILVRDGLLSVSKDVLYAPAQNGSLYAFDPSTLRPLWSLPTNKLTIVSRPQAAAGYVLFMARESQVPGATTGHGADRIVAVSKGREVWSYITDAPLSPNWAVTDQGVYAVVQPNGPSAPQSIVALAPESGQLIWSFDTNTRLASAPVVADGTLIFGGADRRLVALDTRTKAHLWAKKTEGLLLHQPFVAGDTLFTADRAAKVTGWKLPTGRRVRSHDLLVSPDPQGSPAISDGVMYVTSSQGDVHALPI</sequence>
<dbReference type="eggNOG" id="COG1520">
    <property type="taxonomic scope" value="Bacteria"/>
</dbReference>
<dbReference type="PANTHER" id="PTHR34512:SF30">
    <property type="entry name" value="OUTER MEMBRANE PROTEIN ASSEMBLY FACTOR BAMB"/>
    <property type="match status" value="1"/>
</dbReference>
<evidence type="ECO:0000313" key="4">
    <source>
        <dbReference type="Proteomes" id="UP000006854"/>
    </source>
</evidence>
<dbReference type="AlphaFoldDB" id="F2RC94"/>
<reference evidence="3 4" key="1">
    <citation type="journal article" date="2011" name="BMC Genomics">
        <title>Genome-wide analysis of the role of GlnR in Streptomyces venezuelae provides new insights into global nitrogen regulation in actinomycetes.</title>
        <authorList>
            <person name="Pullan S.T."/>
            <person name="Bibb M.J."/>
            <person name="Merrick M."/>
        </authorList>
    </citation>
    <scope>NUCLEOTIDE SEQUENCE [LARGE SCALE GENOMIC DNA]</scope>
    <source>
        <strain evidence="3">ATCC 10712</strain>
    </source>
</reference>
<dbReference type="SUPFAM" id="SSF50998">
    <property type="entry name" value="Quinoprotein alcohol dehydrogenase-like"/>
    <property type="match status" value="1"/>
</dbReference>
<dbReference type="STRING" id="953739.SVEN_6059"/>
<dbReference type="KEGG" id="sve:SVEN_6059"/>
<dbReference type="InterPro" id="IPR018391">
    <property type="entry name" value="PQQ_b-propeller_rpt"/>
</dbReference>
<dbReference type="InterPro" id="IPR029030">
    <property type="entry name" value="Caspase-like_dom_sf"/>
</dbReference>
<dbReference type="SUPFAM" id="SSF52129">
    <property type="entry name" value="Caspase-like"/>
    <property type="match status" value="1"/>
</dbReference>
<feature type="compositionally biased region" description="Basic and acidic residues" evidence="1">
    <location>
        <begin position="257"/>
        <end position="266"/>
    </location>
</feature>
<protein>
    <recommendedName>
        <fullName evidence="2">Pyrrolo-quinoline quinone repeat domain-containing protein</fullName>
    </recommendedName>
</protein>
<gene>
    <name evidence="3" type="ordered locus">SVEN_6059</name>
</gene>
<dbReference type="Pfam" id="PF13360">
    <property type="entry name" value="PQQ_2"/>
    <property type="match status" value="2"/>
</dbReference>
<dbReference type="InterPro" id="IPR015943">
    <property type="entry name" value="WD40/YVTN_repeat-like_dom_sf"/>
</dbReference>
<dbReference type="Proteomes" id="UP000006854">
    <property type="component" value="Chromosome"/>
</dbReference>
<dbReference type="PATRIC" id="fig|953739.5.peg.1268"/>
<evidence type="ECO:0000256" key="1">
    <source>
        <dbReference type="SAM" id="MobiDB-lite"/>
    </source>
</evidence>
<dbReference type="OrthoDB" id="491589at2"/>
<dbReference type="InterPro" id="IPR002372">
    <property type="entry name" value="PQQ_rpt_dom"/>
</dbReference>
<evidence type="ECO:0000313" key="3">
    <source>
        <dbReference type="EMBL" id="CCA59345.1"/>
    </source>
</evidence>
<dbReference type="InterPro" id="IPR011047">
    <property type="entry name" value="Quinoprotein_ADH-like_sf"/>
</dbReference>
<dbReference type="eggNOG" id="COG4249">
    <property type="taxonomic scope" value="Bacteria"/>
</dbReference>
<feature type="domain" description="Pyrrolo-quinoline quinone repeat" evidence="2">
    <location>
        <begin position="281"/>
        <end position="419"/>
    </location>
</feature>
<evidence type="ECO:0000259" key="2">
    <source>
        <dbReference type="Pfam" id="PF13360"/>
    </source>
</evidence>
<dbReference type="Gene3D" id="2.130.10.10">
    <property type="entry name" value="YVTN repeat-like/Quinoprotein amine dehydrogenase"/>
    <property type="match status" value="2"/>
</dbReference>
<dbReference type="HOGENOM" id="CLU_448271_0_0_11"/>
<feature type="region of interest" description="Disordered" evidence="1">
    <location>
        <begin position="249"/>
        <end position="290"/>
    </location>
</feature>
<dbReference type="PANTHER" id="PTHR34512">
    <property type="entry name" value="CELL SURFACE PROTEIN"/>
    <property type="match status" value="1"/>
</dbReference>
<feature type="domain" description="Pyrrolo-quinoline quinone repeat" evidence="2">
    <location>
        <begin position="437"/>
        <end position="606"/>
    </location>
</feature>
<dbReference type="RefSeq" id="WP_015037240.1">
    <property type="nucleotide sequence ID" value="NC_018750.1"/>
</dbReference>
<keyword evidence="4" id="KW-1185">Reference proteome</keyword>
<dbReference type="SMART" id="SM00564">
    <property type="entry name" value="PQQ"/>
    <property type="match status" value="3"/>
</dbReference>
<dbReference type="Gene3D" id="3.40.50.1460">
    <property type="match status" value="1"/>
</dbReference>
<dbReference type="GeneID" id="51866597"/>
<name>F2RC94_STRVP</name>
<dbReference type="PROSITE" id="PS00018">
    <property type="entry name" value="EF_HAND_1"/>
    <property type="match status" value="1"/>
</dbReference>
<dbReference type="NCBIfam" id="NF047832">
    <property type="entry name" value="caspase_w_EACC1"/>
    <property type="match status" value="1"/>
</dbReference>
<accession>F2RC94</accession>
<organism evidence="3 4">
    <name type="scientific">Streptomyces venezuelae (strain ATCC 10712 / CBS 650.69 / DSM 40230 / JCM 4526 / NBRC 13096 / PD 04745)</name>
    <dbReference type="NCBI Taxonomy" id="953739"/>
    <lineage>
        <taxon>Bacteria</taxon>
        <taxon>Bacillati</taxon>
        <taxon>Actinomycetota</taxon>
        <taxon>Actinomycetes</taxon>
        <taxon>Kitasatosporales</taxon>
        <taxon>Streptomycetaceae</taxon>
        <taxon>Streptomyces</taxon>
    </lineage>
</organism>
<dbReference type="EMBL" id="FR845719">
    <property type="protein sequence ID" value="CCA59345.1"/>
    <property type="molecule type" value="Genomic_DNA"/>
</dbReference>
<proteinExistence type="predicted"/>
<dbReference type="InterPro" id="IPR018247">
    <property type="entry name" value="EF_Hand_1_Ca_BS"/>
</dbReference>